<dbReference type="InterPro" id="IPR011059">
    <property type="entry name" value="Metal-dep_hydrolase_composite"/>
</dbReference>
<dbReference type="Pfam" id="PF01979">
    <property type="entry name" value="Amidohydro_1"/>
    <property type="match status" value="1"/>
</dbReference>
<dbReference type="GO" id="GO:0008270">
    <property type="term" value="F:zinc ion binding"/>
    <property type="evidence" value="ECO:0007669"/>
    <property type="project" value="TreeGrafter"/>
</dbReference>
<sequence>MAAPARSTSVSFLLLGTILNPTVSRELKIHRETLLAVNEDGFISHFEAADTAASKDLLATVAEEQVIKLGEHGWLLPSFVDTHIHAPQYLNAGTALDKPLMEWLEAYTFASEARIDADPEGLGAQVYSKLVSRMFESGTTLASVFGTLTVEANMVLARCFLEAGLRAHVGKVNMDLNGIASYIETTSESLSRTRDFVSSMSALVAPLPPHRRLVQPVITPRFIPTCSRELMKGLVEIADEGGLRVQSHMCESEGEVEWSKGMWEGKTDVQVLHEHGLLNSRSLMAHCTHSSPADLSLLSTAGTSIAHCPLSNVYFSAEKSLPLREALTAGVNVGLGSDISGGYELGIQQSMRWAVGVARSREGVRTSGREVEGESLAISWKESIYLATLGGALALGMGEQVGSFAVGKSFDAQWIQLGRQGSRVDWFGDAECEELVEKWWCNGREEDRVGVWVQGRRLRKL</sequence>
<dbReference type="EMBL" id="MCGR01000032">
    <property type="protein sequence ID" value="ORY77198.1"/>
    <property type="molecule type" value="Genomic_DNA"/>
</dbReference>
<dbReference type="Proteomes" id="UP000193467">
    <property type="component" value="Unassembled WGS sequence"/>
</dbReference>
<reference evidence="7 8" key="1">
    <citation type="submission" date="2016-07" db="EMBL/GenBank/DDBJ databases">
        <title>Pervasive Adenine N6-methylation of Active Genes in Fungi.</title>
        <authorList>
            <consortium name="DOE Joint Genome Institute"/>
            <person name="Mondo S.J."/>
            <person name="Dannebaum R.O."/>
            <person name="Kuo R.C."/>
            <person name="Labutti K."/>
            <person name="Haridas S."/>
            <person name="Kuo A."/>
            <person name="Salamov A."/>
            <person name="Ahrendt S.R."/>
            <person name="Lipzen A."/>
            <person name="Sullivan W."/>
            <person name="Andreopoulos W.B."/>
            <person name="Clum A."/>
            <person name="Lindquist E."/>
            <person name="Daum C."/>
            <person name="Ramamoorthy G.K."/>
            <person name="Gryganskyi A."/>
            <person name="Culley D."/>
            <person name="Magnuson J.K."/>
            <person name="James T.Y."/>
            <person name="O'Malley M.A."/>
            <person name="Stajich J.E."/>
            <person name="Spatafora J.W."/>
            <person name="Visel A."/>
            <person name="Grigoriev I.V."/>
        </authorList>
    </citation>
    <scope>NUCLEOTIDE SEQUENCE [LARGE SCALE GENOMIC DNA]</scope>
    <source>
        <strain evidence="7 8">62-1032</strain>
    </source>
</reference>
<gene>
    <name evidence="7" type="ORF">BCR35DRAFT_305468</name>
</gene>
<dbReference type="SUPFAM" id="SSF51556">
    <property type="entry name" value="Metallo-dependent hydrolases"/>
    <property type="match status" value="1"/>
</dbReference>
<comment type="caution">
    <text evidence="7">The sequence shown here is derived from an EMBL/GenBank/DDBJ whole genome shotgun (WGS) entry which is preliminary data.</text>
</comment>
<evidence type="ECO:0000256" key="3">
    <source>
        <dbReference type="ARBA" id="ARBA00022801"/>
    </source>
</evidence>
<evidence type="ECO:0000259" key="6">
    <source>
        <dbReference type="Pfam" id="PF01979"/>
    </source>
</evidence>
<evidence type="ECO:0000256" key="4">
    <source>
        <dbReference type="ARBA" id="ARBA00022833"/>
    </source>
</evidence>
<keyword evidence="5" id="KW-0732">Signal</keyword>
<evidence type="ECO:0000256" key="5">
    <source>
        <dbReference type="SAM" id="SignalP"/>
    </source>
</evidence>
<feature type="domain" description="Amidohydrolase-related" evidence="6">
    <location>
        <begin position="75"/>
        <end position="421"/>
    </location>
</feature>
<dbReference type="Gene3D" id="3.20.20.140">
    <property type="entry name" value="Metal-dependent hydrolases"/>
    <property type="match status" value="1"/>
</dbReference>
<evidence type="ECO:0000256" key="1">
    <source>
        <dbReference type="ARBA" id="ARBA00001947"/>
    </source>
</evidence>
<comment type="cofactor">
    <cofactor evidence="1">
        <name>Zn(2+)</name>
        <dbReference type="ChEBI" id="CHEBI:29105"/>
    </cofactor>
</comment>
<accession>A0A1Y2F002</accession>
<proteinExistence type="predicted"/>
<dbReference type="Gene3D" id="2.30.40.10">
    <property type="entry name" value="Urease, subunit C, domain 1"/>
    <property type="match status" value="1"/>
</dbReference>
<organism evidence="7 8">
    <name type="scientific">Leucosporidium creatinivorum</name>
    <dbReference type="NCBI Taxonomy" id="106004"/>
    <lineage>
        <taxon>Eukaryota</taxon>
        <taxon>Fungi</taxon>
        <taxon>Dikarya</taxon>
        <taxon>Basidiomycota</taxon>
        <taxon>Pucciniomycotina</taxon>
        <taxon>Microbotryomycetes</taxon>
        <taxon>Leucosporidiales</taxon>
        <taxon>Leucosporidium</taxon>
    </lineage>
</organism>
<dbReference type="OrthoDB" id="194468at2759"/>
<keyword evidence="2" id="KW-0479">Metal-binding</keyword>
<dbReference type="PANTHER" id="PTHR11271:SF6">
    <property type="entry name" value="GUANINE DEAMINASE"/>
    <property type="match status" value="1"/>
</dbReference>
<keyword evidence="4" id="KW-0862">Zinc</keyword>
<evidence type="ECO:0000313" key="7">
    <source>
        <dbReference type="EMBL" id="ORY77198.1"/>
    </source>
</evidence>
<dbReference type="GO" id="GO:0005829">
    <property type="term" value="C:cytosol"/>
    <property type="evidence" value="ECO:0007669"/>
    <property type="project" value="TreeGrafter"/>
</dbReference>
<dbReference type="InParanoid" id="A0A1Y2F002"/>
<keyword evidence="3" id="KW-0378">Hydrolase</keyword>
<dbReference type="GO" id="GO:0008892">
    <property type="term" value="F:guanine deaminase activity"/>
    <property type="evidence" value="ECO:0007669"/>
    <property type="project" value="TreeGrafter"/>
</dbReference>
<dbReference type="InterPro" id="IPR051607">
    <property type="entry name" value="Metallo-dep_hydrolases"/>
</dbReference>
<dbReference type="AlphaFoldDB" id="A0A1Y2F002"/>
<dbReference type="GO" id="GO:0046098">
    <property type="term" value="P:guanine metabolic process"/>
    <property type="evidence" value="ECO:0007669"/>
    <property type="project" value="TreeGrafter"/>
</dbReference>
<evidence type="ECO:0000313" key="8">
    <source>
        <dbReference type="Proteomes" id="UP000193467"/>
    </source>
</evidence>
<dbReference type="STRING" id="106004.A0A1Y2F002"/>
<evidence type="ECO:0000256" key="2">
    <source>
        <dbReference type="ARBA" id="ARBA00022723"/>
    </source>
</evidence>
<dbReference type="InterPro" id="IPR032466">
    <property type="entry name" value="Metal_Hydrolase"/>
</dbReference>
<name>A0A1Y2F002_9BASI</name>
<dbReference type="InterPro" id="IPR006680">
    <property type="entry name" value="Amidohydro-rel"/>
</dbReference>
<protein>
    <recommendedName>
        <fullName evidence="6">Amidohydrolase-related domain-containing protein</fullName>
    </recommendedName>
</protein>
<dbReference type="PANTHER" id="PTHR11271">
    <property type="entry name" value="GUANINE DEAMINASE"/>
    <property type="match status" value="1"/>
</dbReference>
<feature type="signal peptide" evidence="5">
    <location>
        <begin position="1"/>
        <end position="24"/>
    </location>
</feature>
<feature type="chain" id="PRO_5013073349" description="Amidohydrolase-related domain-containing protein" evidence="5">
    <location>
        <begin position="25"/>
        <end position="461"/>
    </location>
</feature>
<keyword evidence="8" id="KW-1185">Reference proteome</keyword>